<gene>
    <name evidence="1" type="ORF">H4O11_01600</name>
</gene>
<name>A0A7W3FJN7_9GAMM</name>
<dbReference type="Proteomes" id="UP000547058">
    <property type="component" value="Unassembled WGS sequence"/>
</dbReference>
<organism evidence="1 2">
    <name type="scientific">Stenotrophomonas tumulicola</name>
    <dbReference type="NCBI Taxonomy" id="1685415"/>
    <lineage>
        <taxon>Bacteria</taxon>
        <taxon>Pseudomonadati</taxon>
        <taxon>Pseudomonadota</taxon>
        <taxon>Gammaproteobacteria</taxon>
        <taxon>Lysobacterales</taxon>
        <taxon>Lysobacteraceae</taxon>
        <taxon>Stenotrophomonas</taxon>
    </lineage>
</organism>
<accession>A0A7W3FJN7</accession>
<dbReference type="EMBL" id="JACGXS010000001">
    <property type="protein sequence ID" value="MBA8680502.1"/>
    <property type="molecule type" value="Genomic_DNA"/>
</dbReference>
<dbReference type="AlphaFoldDB" id="A0A7W3FJN7"/>
<proteinExistence type="predicted"/>
<comment type="caution">
    <text evidence="1">The sequence shown here is derived from an EMBL/GenBank/DDBJ whole genome shotgun (WGS) entry which is preliminary data.</text>
</comment>
<protein>
    <submittedName>
        <fullName evidence="1">Terminase</fullName>
    </submittedName>
</protein>
<sequence length="131" mass="14863">MLGRRGCTDPEVAEFFDVALSTVNLWKIKHPEFSEALKLSKAEADLRVERALFERATGYRCREDDVRVIEGEIVVTSTDKQYPPDPTSMIFWLKNRKPESWRDKPEGFNDDAPPPAAVTVTVVSGRKRANP</sequence>
<reference evidence="1 2" key="1">
    <citation type="submission" date="2020-08" db="EMBL/GenBank/DDBJ databases">
        <title>Stenotrophomonas tumulicola JCM 30961.</title>
        <authorList>
            <person name="Deng Y."/>
        </authorList>
    </citation>
    <scope>NUCLEOTIDE SEQUENCE [LARGE SCALE GENOMIC DNA]</scope>
    <source>
        <strain evidence="1 2">JCM 30961</strain>
    </source>
</reference>
<evidence type="ECO:0000313" key="1">
    <source>
        <dbReference type="EMBL" id="MBA8680502.1"/>
    </source>
</evidence>
<keyword evidence="2" id="KW-1185">Reference proteome</keyword>
<evidence type="ECO:0000313" key="2">
    <source>
        <dbReference type="Proteomes" id="UP000547058"/>
    </source>
</evidence>